<proteinExistence type="predicted"/>
<name>A0A7Z6U540_PSESF</name>
<reference evidence="1 2" key="1">
    <citation type="submission" date="2018-08" db="EMBL/GenBank/DDBJ databases">
        <title>Recombination of ecologically and evolutionarily significant loci maintains genetic cohesion in the Pseudomonas syringae species complex.</title>
        <authorList>
            <person name="Dillon M."/>
            <person name="Thakur S."/>
            <person name="Almeida R.N.D."/>
            <person name="Weir B.S."/>
            <person name="Guttman D.S."/>
        </authorList>
    </citation>
    <scope>NUCLEOTIDE SEQUENCE [LARGE SCALE GENOMIC DNA]</scope>
    <source>
        <strain evidence="1 2">ICMP 19589</strain>
    </source>
</reference>
<organism evidence="1 2">
    <name type="scientific">Pseudomonas syringae pv. actinidiae</name>
    <dbReference type="NCBI Taxonomy" id="103796"/>
    <lineage>
        <taxon>Bacteria</taxon>
        <taxon>Pseudomonadati</taxon>
        <taxon>Pseudomonadota</taxon>
        <taxon>Gammaproteobacteria</taxon>
        <taxon>Pseudomonadales</taxon>
        <taxon>Pseudomonadaceae</taxon>
        <taxon>Pseudomonas</taxon>
        <taxon>Pseudomonas syringae</taxon>
    </lineage>
</organism>
<accession>A0A7Z6U540</accession>
<sequence>MTEAIPFVRRLRNECLCIGKKVHRVYKGRPFCSTCYARLFKRRLCPACGNHARLPIPTFDKNAICRRCESAAPCVRCAKVGRPVGLMTKQGPACSSCAHYYSAPAPCGKCGELSTRLTRVLNVDPDLRCCPKCAREGAATCPNCRRHRLLIEGPDGRSRCKHCTEVGESLCQTCEKPMPAGRVTECEYCSWERSFSQRSAILVESFEYAPTRQQFVDFCHWLKSEMGPHKATLKLENYLIFFSFLETHQAGVPSYVSLLNHFDADGLRRMQTPMMWLKVRYGVEPDALMREEHSEKRRIDRMIEAVPAGVAAEALLGYRAFLQTKQAEGRTTTRSVRISLRAATDVLASTSSTFNILPTQKSVTAYLTHTPGQAAAAQGFISYLNRTRGSGLLAEVDGLAKARARTNKLESELLELYQSAGEGEAFERTWIKTALMLLHGVASVNKKTVIYRPQSFRGQSGFSVTLKRQDYWVPSPEHKPTPAKIEAE</sequence>
<protein>
    <submittedName>
        <fullName evidence="1">Uncharacterized protein</fullName>
    </submittedName>
</protein>
<evidence type="ECO:0000313" key="2">
    <source>
        <dbReference type="Proteomes" id="UP000282289"/>
    </source>
</evidence>
<dbReference type="EMBL" id="RBQT01000099">
    <property type="protein sequence ID" value="RMP78302.1"/>
    <property type="molecule type" value="Genomic_DNA"/>
</dbReference>
<comment type="caution">
    <text evidence="1">The sequence shown here is derived from an EMBL/GenBank/DDBJ whole genome shotgun (WGS) entry which is preliminary data.</text>
</comment>
<evidence type="ECO:0000313" key="1">
    <source>
        <dbReference type="EMBL" id="RMP78302.1"/>
    </source>
</evidence>
<dbReference type="Proteomes" id="UP000282289">
    <property type="component" value="Unassembled WGS sequence"/>
</dbReference>
<dbReference type="AlphaFoldDB" id="A0A7Z6U540"/>
<gene>
    <name evidence="1" type="ORF">ALQ15_02867</name>
</gene>